<dbReference type="InterPro" id="IPR025202">
    <property type="entry name" value="PLD-like_dom"/>
</dbReference>
<dbReference type="Gene3D" id="3.30.870.10">
    <property type="entry name" value="Endonuclease Chain A"/>
    <property type="match status" value="1"/>
</dbReference>
<gene>
    <name evidence="2" type="ORF">ACFQ03_20900</name>
</gene>
<reference evidence="3" key="1">
    <citation type="journal article" date="2019" name="Int. J. Syst. Evol. Microbiol.">
        <title>The Global Catalogue of Microorganisms (GCM) 10K type strain sequencing project: providing services to taxonomists for standard genome sequencing and annotation.</title>
        <authorList>
            <consortium name="The Broad Institute Genomics Platform"/>
            <consortium name="The Broad Institute Genome Sequencing Center for Infectious Disease"/>
            <person name="Wu L."/>
            <person name="Ma J."/>
        </authorList>
    </citation>
    <scope>NUCLEOTIDE SEQUENCE [LARGE SCALE GENOMIC DNA]</scope>
    <source>
        <strain evidence="3">CCUG 57263</strain>
    </source>
</reference>
<evidence type="ECO:0000313" key="2">
    <source>
        <dbReference type="EMBL" id="MFD0871602.1"/>
    </source>
</evidence>
<proteinExistence type="predicted"/>
<dbReference type="SUPFAM" id="SSF56024">
    <property type="entry name" value="Phospholipase D/nuclease"/>
    <property type="match status" value="1"/>
</dbReference>
<feature type="domain" description="PLD phosphodiesterase" evidence="1">
    <location>
        <begin position="14"/>
        <end position="40"/>
    </location>
</feature>
<dbReference type="Pfam" id="PF13091">
    <property type="entry name" value="PLDc_2"/>
    <property type="match status" value="1"/>
</dbReference>
<sequence length="100" mass="11460">MPFIGCGCPFFCYEKGFLHAKVLISDNLACSGSANMDMRSFCGQFELNAVFFDHKVVERLVQDFYTDLSVSKEVLLSEFSKRPTLQRFKEVFARLLSPLF</sequence>
<keyword evidence="3" id="KW-1185">Reference proteome</keyword>
<dbReference type="InterPro" id="IPR001736">
    <property type="entry name" value="PLipase_D/transphosphatidylase"/>
</dbReference>
<dbReference type="PANTHER" id="PTHR21248">
    <property type="entry name" value="CARDIOLIPIN SYNTHASE"/>
    <property type="match status" value="1"/>
</dbReference>
<dbReference type="EMBL" id="JBHTIU010000085">
    <property type="protein sequence ID" value="MFD0871602.1"/>
    <property type="molecule type" value="Genomic_DNA"/>
</dbReference>
<accession>A0ABW3DDT3</accession>
<organism evidence="2 3">
    <name type="scientific">Paenibacillus residui</name>
    <dbReference type="NCBI Taxonomy" id="629724"/>
    <lineage>
        <taxon>Bacteria</taxon>
        <taxon>Bacillati</taxon>
        <taxon>Bacillota</taxon>
        <taxon>Bacilli</taxon>
        <taxon>Bacillales</taxon>
        <taxon>Paenibacillaceae</taxon>
        <taxon>Paenibacillus</taxon>
    </lineage>
</organism>
<dbReference type="RefSeq" id="WP_144935001.1">
    <property type="nucleotide sequence ID" value="NZ_JBHTIU010000085.1"/>
</dbReference>
<protein>
    <submittedName>
        <fullName evidence="2">Phospholipase D-like domain-containing protein</fullName>
    </submittedName>
</protein>
<name>A0ABW3DDT3_9BACL</name>
<dbReference type="SMART" id="SM00155">
    <property type="entry name" value="PLDc"/>
    <property type="match status" value="1"/>
</dbReference>
<evidence type="ECO:0000313" key="3">
    <source>
        <dbReference type="Proteomes" id="UP001597120"/>
    </source>
</evidence>
<dbReference type="Proteomes" id="UP001597120">
    <property type="component" value="Unassembled WGS sequence"/>
</dbReference>
<dbReference type="PANTHER" id="PTHR21248:SF22">
    <property type="entry name" value="PHOSPHOLIPASE D"/>
    <property type="match status" value="1"/>
</dbReference>
<dbReference type="PROSITE" id="PS50035">
    <property type="entry name" value="PLD"/>
    <property type="match status" value="1"/>
</dbReference>
<comment type="caution">
    <text evidence="2">The sequence shown here is derived from an EMBL/GenBank/DDBJ whole genome shotgun (WGS) entry which is preliminary data.</text>
</comment>
<evidence type="ECO:0000259" key="1">
    <source>
        <dbReference type="PROSITE" id="PS50035"/>
    </source>
</evidence>